<accession>A0A0D2JWF2</accession>
<keyword evidence="4" id="KW-1185">Reference proteome</keyword>
<feature type="region of interest" description="Disordered" evidence="1">
    <location>
        <begin position="126"/>
        <end position="159"/>
    </location>
</feature>
<evidence type="ECO:0000313" key="3">
    <source>
        <dbReference type="EMBL" id="KIX97852.1"/>
    </source>
</evidence>
<dbReference type="EMBL" id="KN848073">
    <property type="protein sequence ID" value="KIX97852.1"/>
    <property type="molecule type" value="Genomic_DNA"/>
</dbReference>
<evidence type="ECO:0000256" key="1">
    <source>
        <dbReference type="SAM" id="MobiDB-lite"/>
    </source>
</evidence>
<proteinExistence type="predicted"/>
<protein>
    <recommendedName>
        <fullName evidence="5">REJ domain-containing protein</fullName>
    </recommendedName>
</protein>
<evidence type="ECO:0008006" key="5">
    <source>
        <dbReference type="Google" id="ProtNLM"/>
    </source>
</evidence>
<dbReference type="RefSeq" id="XP_016631975.1">
    <property type="nucleotide sequence ID" value="XM_016777130.1"/>
</dbReference>
<keyword evidence="2" id="KW-0732">Signal</keyword>
<dbReference type="GeneID" id="27712376"/>
<feature type="region of interest" description="Disordered" evidence="1">
    <location>
        <begin position="233"/>
        <end position="336"/>
    </location>
</feature>
<organism evidence="3 4">
    <name type="scientific">Fonsecaea multimorphosa CBS 102226</name>
    <dbReference type="NCBI Taxonomy" id="1442371"/>
    <lineage>
        <taxon>Eukaryota</taxon>
        <taxon>Fungi</taxon>
        <taxon>Dikarya</taxon>
        <taxon>Ascomycota</taxon>
        <taxon>Pezizomycotina</taxon>
        <taxon>Eurotiomycetes</taxon>
        <taxon>Chaetothyriomycetidae</taxon>
        <taxon>Chaetothyriales</taxon>
        <taxon>Herpotrichiellaceae</taxon>
        <taxon>Fonsecaea</taxon>
    </lineage>
</organism>
<feature type="chain" id="PRO_5002245215" description="REJ domain-containing protein" evidence="2">
    <location>
        <begin position="22"/>
        <end position="367"/>
    </location>
</feature>
<feature type="compositionally biased region" description="Low complexity" evidence="1">
    <location>
        <begin position="242"/>
        <end position="284"/>
    </location>
</feature>
<evidence type="ECO:0000313" key="4">
    <source>
        <dbReference type="Proteomes" id="UP000053411"/>
    </source>
</evidence>
<name>A0A0D2JWF2_9EURO</name>
<sequence>MAIAKSTNLTLILLAVGGAFGAIAPTRIKPILPTTALTSMQTSTETSSTTETDLAFSYPGFGLPTSPFTGSASTTASSTSVSGLDTSPCTSAISSSSYIPSIAQSIPPYLPLSSASISDTSTTSQVSVSSSTSTFPQAPLPPSVPTTYPSSSRAGQCSESTQCSHNATITISFMSTATITKTVSLSFSSNSPAAPITRSASPSVSTESCDSTALGWGNTTSDIILSTALTSAEPSESGLGYPTPETLTAALPATNSNSGVTYGSVSSSSEYGNSGNASTNSGGSHSRTLTGPLTQNPSPSLTITSHSGIGVTTSTSTTITIRTSQSTSTSTNGAPTRTGGVGRLDLEFETVFATCLFAIVWVLVFGL</sequence>
<dbReference type="AlphaFoldDB" id="A0A0D2JWF2"/>
<reference evidence="3 4" key="1">
    <citation type="submission" date="2015-01" db="EMBL/GenBank/DDBJ databases">
        <title>The Genome Sequence of Fonsecaea multimorphosa CBS 102226.</title>
        <authorList>
            <consortium name="The Broad Institute Genomics Platform"/>
            <person name="Cuomo C."/>
            <person name="de Hoog S."/>
            <person name="Gorbushina A."/>
            <person name="Stielow B."/>
            <person name="Teixiera M."/>
            <person name="Abouelleil A."/>
            <person name="Chapman S.B."/>
            <person name="Priest M."/>
            <person name="Young S.K."/>
            <person name="Wortman J."/>
            <person name="Nusbaum C."/>
            <person name="Birren B."/>
        </authorList>
    </citation>
    <scope>NUCLEOTIDE SEQUENCE [LARGE SCALE GENOMIC DNA]</scope>
    <source>
        <strain evidence="3 4">CBS 102226</strain>
    </source>
</reference>
<feature type="compositionally biased region" description="Polar residues" evidence="1">
    <location>
        <begin position="285"/>
        <end position="301"/>
    </location>
</feature>
<evidence type="ECO:0000256" key="2">
    <source>
        <dbReference type="SAM" id="SignalP"/>
    </source>
</evidence>
<feature type="signal peptide" evidence="2">
    <location>
        <begin position="1"/>
        <end position="21"/>
    </location>
</feature>
<dbReference type="VEuPathDB" id="FungiDB:Z520_06630"/>
<feature type="compositionally biased region" description="Low complexity" evidence="1">
    <location>
        <begin position="302"/>
        <end position="331"/>
    </location>
</feature>
<dbReference type="Proteomes" id="UP000053411">
    <property type="component" value="Unassembled WGS sequence"/>
</dbReference>
<dbReference type="STRING" id="1442371.A0A0D2JWF2"/>
<gene>
    <name evidence="3" type="ORF">Z520_06630</name>
</gene>